<dbReference type="AlphaFoldDB" id="A0A3A5LH59"/>
<dbReference type="NCBIfam" id="NF033832">
    <property type="entry name" value="sce7726_fam"/>
    <property type="match status" value="1"/>
</dbReference>
<dbReference type="GeneID" id="48947706"/>
<dbReference type="Proteomes" id="UP000270757">
    <property type="component" value="Unassembled WGS sequence"/>
</dbReference>
<organism evidence="1 2">
    <name type="scientific">Legionella taurinensis</name>
    <dbReference type="NCBI Taxonomy" id="70611"/>
    <lineage>
        <taxon>Bacteria</taxon>
        <taxon>Pseudomonadati</taxon>
        <taxon>Pseudomonadota</taxon>
        <taxon>Gammaproteobacteria</taxon>
        <taxon>Legionellales</taxon>
        <taxon>Legionellaceae</taxon>
        <taxon>Legionella</taxon>
    </lineage>
</organism>
<dbReference type="RefSeq" id="WP_115300814.1">
    <property type="nucleotide sequence ID" value="NZ_CAAAIR010000007.1"/>
</dbReference>
<evidence type="ECO:0000313" key="2">
    <source>
        <dbReference type="Proteomes" id="UP000270757"/>
    </source>
</evidence>
<gene>
    <name evidence="1" type="ORF">D6J04_09625</name>
</gene>
<reference evidence="1 2" key="1">
    <citation type="submission" date="2018-09" db="EMBL/GenBank/DDBJ databases">
        <title>Draft genome sequences of Legionella taurinensis isolated from water samples.</title>
        <authorList>
            <person name="Chakeri A."/>
            <person name="Allerberger F."/>
            <person name="Kundi M."/>
            <person name="Ruppitsch W."/>
            <person name="Schmid D."/>
        </authorList>
    </citation>
    <scope>NUCLEOTIDE SEQUENCE [LARGE SCALE GENOMIC DNA]</scope>
    <source>
        <strain evidence="1 2">4570-18-6</strain>
    </source>
</reference>
<accession>A0A3A5LH59</accession>
<name>A0A3A5LH59_9GAMM</name>
<evidence type="ECO:0000313" key="1">
    <source>
        <dbReference type="EMBL" id="RJT46288.1"/>
    </source>
</evidence>
<proteinExistence type="predicted"/>
<dbReference type="EMBL" id="QZWB01000009">
    <property type="protein sequence ID" value="RJT46288.1"/>
    <property type="molecule type" value="Genomic_DNA"/>
</dbReference>
<dbReference type="InterPro" id="IPR047729">
    <property type="entry name" value="Sce7726-like"/>
</dbReference>
<comment type="caution">
    <text evidence="1">The sequence shown here is derived from an EMBL/GenBank/DDBJ whole genome shotgun (WGS) entry which is preliminary data.</text>
</comment>
<sequence length="197" mass="23331">MHTHKLNDKIIRTKILESLVQNNTNQDSIIIEELDLCLGEARIDIAIINGLAKGIEIKSDKDTLDRLDHQILTYNKIFDHIEIVVGKKHEEEVTKKVPSWWGISTVTYDQSNHLLYTKIRDSETNKSKDPFSIIQLLWKNEALLLLEKRNLSCKFKYKSRDEIWKQLLITYEEEELCEFVNLSLKKRLNWRFVHQQI</sequence>
<evidence type="ECO:0008006" key="3">
    <source>
        <dbReference type="Google" id="ProtNLM"/>
    </source>
</evidence>
<protein>
    <recommendedName>
        <fullName evidence="3">Sce7726 family protein</fullName>
    </recommendedName>
</protein>